<protein>
    <submittedName>
        <fullName evidence="2">Uncharacterized protein</fullName>
    </submittedName>
</protein>
<accession>A0A8C4LLB6</accession>
<sequence length="50" mass="5701">MSKRPPHAPPPTPAPATQMRSTPQFVGYDPQSHFTYNYRLRGTWTLTARS</sequence>
<dbReference type="AlphaFoldDB" id="A0A8C4LLB6"/>
<dbReference type="Ensembl" id="ENSEAST00005013845.1">
    <property type="protein sequence ID" value="ENSEASP00005012738.1"/>
    <property type="gene ID" value="ENSEASG00005008900.1"/>
</dbReference>
<organism evidence="2">
    <name type="scientific">Equus asinus asinus</name>
    <dbReference type="NCBI Taxonomy" id="83772"/>
    <lineage>
        <taxon>Eukaryota</taxon>
        <taxon>Metazoa</taxon>
        <taxon>Chordata</taxon>
        <taxon>Craniata</taxon>
        <taxon>Vertebrata</taxon>
        <taxon>Euteleostomi</taxon>
        <taxon>Mammalia</taxon>
        <taxon>Eutheria</taxon>
        <taxon>Laurasiatheria</taxon>
        <taxon>Perissodactyla</taxon>
        <taxon>Equidae</taxon>
        <taxon>Equus</taxon>
    </lineage>
</organism>
<evidence type="ECO:0000313" key="2">
    <source>
        <dbReference type="Ensembl" id="ENSEASP00005012738.1"/>
    </source>
</evidence>
<proteinExistence type="predicted"/>
<name>A0A8C4LLB6_EQUAS</name>
<feature type="region of interest" description="Disordered" evidence="1">
    <location>
        <begin position="1"/>
        <end position="22"/>
    </location>
</feature>
<evidence type="ECO:0000256" key="1">
    <source>
        <dbReference type="SAM" id="MobiDB-lite"/>
    </source>
</evidence>
<dbReference type="OMA" id="QSHFTYN"/>
<reference evidence="2" key="1">
    <citation type="submission" date="2023-03" db="UniProtKB">
        <authorList>
            <consortium name="Ensembl"/>
        </authorList>
    </citation>
    <scope>IDENTIFICATION</scope>
</reference>